<proteinExistence type="predicted"/>
<reference evidence="1" key="1">
    <citation type="journal article" date="2015" name="Nature">
        <title>Complex archaea that bridge the gap between prokaryotes and eukaryotes.</title>
        <authorList>
            <person name="Spang A."/>
            <person name="Saw J.H."/>
            <person name="Jorgensen S.L."/>
            <person name="Zaremba-Niedzwiedzka K."/>
            <person name="Martijn J."/>
            <person name="Lind A.E."/>
            <person name="van Eijk R."/>
            <person name="Schleper C."/>
            <person name="Guy L."/>
            <person name="Ettema T.J."/>
        </authorList>
    </citation>
    <scope>NUCLEOTIDE SEQUENCE</scope>
</reference>
<sequence length="65" mass="7489">MIRATEIHRQIESGWAAKFEVMTEKELSSIIYGAMAAANREVERYLKDKLGERQKFYLTQAGDHA</sequence>
<dbReference type="EMBL" id="LAZR01000429">
    <property type="protein sequence ID" value="KKN69291.1"/>
    <property type="molecule type" value="Genomic_DNA"/>
</dbReference>
<dbReference type="AlphaFoldDB" id="A0A0F9V716"/>
<organism evidence="1">
    <name type="scientific">marine sediment metagenome</name>
    <dbReference type="NCBI Taxonomy" id="412755"/>
    <lineage>
        <taxon>unclassified sequences</taxon>
        <taxon>metagenomes</taxon>
        <taxon>ecological metagenomes</taxon>
    </lineage>
</organism>
<evidence type="ECO:0000313" key="1">
    <source>
        <dbReference type="EMBL" id="KKN69291.1"/>
    </source>
</evidence>
<name>A0A0F9V716_9ZZZZ</name>
<gene>
    <name evidence="1" type="ORF">LCGC14_0442860</name>
</gene>
<comment type="caution">
    <text evidence="1">The sequence shown here is derived from an EMBL/GenBank/DDBJ whole genome shotgun (WGS) entry which is preliminary data.</text>
</comment>
<accession>A0A0F9V716</accession>
<protein>
    <submittedName>
        <fullName evidence="1">Uncharacterized protein</fullName>
    </submittedName>
</protein>